<dbReference type="Proteomes" id="UP000027138">
    <property type="component" value="Unassembled WGS sequence"/>
</dbReference>
<accession>A0A067JWM9</accession>
<protein>
    <submittedName>
        <fullName evidence="1">Uncharacterized protein</fullName>
    </submittedName>
</protein>
<dbReference type="EMBL" id="KK915158">
    <property type="protein sequence ID" value="KDP23959.1"/>
    <property type="molecule type" value="Genomic_DNA"/>
</dbReference>
<name>A0A067JWM9_JATCU</name>
<reference evidence="1 2" key="1">
    <citation type="journal article" date="2014" name="PLoS ONE">
        <title>Global Analysis of Gene Expression Profiles in Physic Nut (Jatropha curcas L.) Seedlings Exposed to Salt Stress.</title>
        <authorList>
            <person name="Zhang L."/>
            <person name="Zhang C."/>
            <person name="Wu P."/>
            <person name="Chen Y."/>
            <person name="Li M."/>
            <person name="Jiang H."/>
            <person name="Wu G."/>
        </authorList>
    </citation>
    <scope>NUCLEOTIDE SEQUENCE [LARGE SCALE GENOMIC DNA]</scope>
    <source>
        <strain evidence="2">cv. GZQX0401</strain>
        <tissue evidence="1">Young leaves</tissue>
    </source>
</reference>
<proteinExistence type="predicted"/>
<keyword evidence="2" id="KW-1185">Reference proteome</keyword>
<evidence type="ECO:0000313" key="2">
    <source>
        <dbReference type="Proteomes" id="UP000027138"/>
    </source>
</evidence>
<gene>
    <name evidence="1" type="ORF">JCGZ_25347</name>
</gene>
<evidence type="ECO:0000313" key="1">
    <source>
        <dbReference type="EMBL" id="KDP23959.1"/>
    </source>
</evidence>
<sequence>MAGSYSVTFSFLFVRPPASNFDTSVPPRETAIVLEDCPTLKTIDVLGTVSSAPHLCRRAPSATSIKPLI</sequence>
<organism evidence="1 2">
    <name type="scientific">Jatropha curcas</name>
    <name type="common">Barbados nut</name>
    <dbReference type="NCBI Taxonomy" id="180498"/>
    <lineage>
        <taxon>Eukaryota</taxon>
        <taxon>Viridiplantae</taxon>
        <taxon>Streptophyta</taxon>
        <taxon>Embryophyta</taxon>
        <taxon>Tracheophyta</taxon>
        <taxon>Spermatophyta</taxon>
        <taxon>Magnoliopsida</taxon>
        <taxon>eudicotyledons</taxon>
        <taxon>Gunneridae</taxon>
        <taxon>Pentapetalae</taxon>
        <taxon>rosids</taxon>
        <taxon>fabids</taxon>
        <taxon>Malpighiales</taxon>
        <taxon>Euphorbiaceae</taxon>
        <taxon>Crotonoideae</taxon>
        <taxon>Jatropheae</taxon>
        <taxon>Jatropha</taxon>
    </lineage>
</organism>
<dbReference type="AlphaFoldDB" id="A0A067JWM9"/>